<evidence type="ECO:0000256" key="1">
    <source>
        <dbReference type="ARBA" id="ARBA00022741"/>
    </source>
</evidence>
<dbReference type="OrthoDB" id="5168237at2"/>
<sequence>MAHLLGAQALHLALPDRVLLDAVTLGIEDGDRIGVVGRNGDGKSTLLSLLAGRREPDSGRVTVRSGVRIGVLDQQDDATPGTTVRERVVGTGPEHEWAADPRIRDVMGGLLGDIDLDADLSVLSGGQVRRVHLAELLVGDHDVLLLDEPTNHLDVEGIAWLAEHLRSHWSPRSGGLVVITHDRWFLDAVCTRMWEVHDGVVDPFEGGYAAYVLQRVERDRQAQAAEAKRQNLMRKELAWLRRGAPARTSKPKFRIDAANELIADEPSVRDTVELTRLATSRLGRDVIDLEDVSAGYDGADVLRDVTLHVGPADRIGILGPNGAGKSTLLALITGDLVARTGRVRRGKTVTVRQVSQRMTGLADHFDERVSEVVGRYRTTFRAGSRAGSDEVSPGQLLERLGFTSAHQKVLAGRLSGGQQRRLDLLLTLLEEPNVLVLDEPTNDMDTDMLAAMEDLLDTWPGPLIVVSHDRYLLERVTDLQYAVLDGTVRHLPGGVEQYLALRAAQEDAASAASSSAPSSPVPAGGADAAPGLSGRELREAQKELSALERRMGKLESEIAAARAGLGDIDPGDYTRMAEEMTAISAREEELTGVEESWMELSERLEGV</sequence>
<dbReference type="InterPro" id="IPR003593">
    <property type="entry name" value="AAA+_ATPase"/>
</dbReference>
<evidence type="ECO:0000313" key="7">
    <source>
        <dbReference type="Proteomes" id="UP000195981"/>
    </source>
</evidence>
<dbReference type="InterPro" id="IPR017871">
    <property type="entry name" value="ABC_transporter-like_CS"/>
</dbReference>
<keyword evidence="1" id="KW-0547">Nucleotide-binding</keyword>
<dbReference type="Pfam" id="PF16326">
    <property type="entry name" value="ABC_tran_CTD"/>
    <property type="match status" value="1"/>
</dbReference>
<protein>
    <submittedName>
        <fullName evidence="6">Oleandomycin resistance ATPase</fullName>
    </submittedName>
</protein>
<evidence type="ECO:0000313" key="6">
    <source>
        <dbReference type="EMBL" id="SLM95364.1"/>
    </source>
</evidence>
<dbReference type="PANTHER" id="PTHR42855:SF1">
    <property type="entry name" value="ABC TRANSPORTER DOMAIN-CONTAINING PROTEIN"/>
    <property type="match status" value="1"/>
</dbReference>
<feature type="domain" description="ABC transporter" evidence="5">
    <location>
        <begin position="5"/>
        <end position="223"/>
    </location>
</feature>
<dbReference type="InterPro" id="IPR037118">
    <property type="entry name" value="Val-tRNA_synth_C_sf"/>
</dbReference>
<dbReference type="AlphaFoldDB" id="A0A1X6X7R9"/>
<feature type="compositionally biased region" description="Low complexity" evidence="4">
    <location>
        <begin position="510"/>
        <end position="534"/>
    </location>
</feature>
<evidence type="ECO:0000256" key="4">
    <source>
        <dbReference type="SAM" id="MobiDB-lite"/>
    </source>
</evidence>
<evidence type="ECO:0000259" key="5">
    <source>
        <dbReference type="PROSITE" id="PS50893"/>
    </source>
</evidence>
<dbReference type="InterPro" id="IPR032524">
    <property type="entry name" value="ABC_tran_C"/>
</dbReference>
<dbReference type="SUPFAM" id="SSF52540">
    <property type="entry name" value="P-loop containing nucleoside triphosphate hydrolases"/>
    <property type="match status" value="2"/>
</dbReference>
<dbReference type="Pfam" id="PF12848">
    <property type="entry name" value="ABC_tran_Xtn"/>
    <property type="match status" value="1"/>
</dbReference>
<name>A0A1X6X7R9_9MICO</name>
<accession>A0A1X6X7R9</accession>
<dbReference type="EMBL" id="FWFG01000109">
    <property type="protein sequence ID" value="SLM95364.1"/>
    <property type="molecule type" value="Genomic_DNA"/>
</dbReference>
<dbReference type="Gene3D" id="3.40.50.300">
    <property type="entry name" value="P-loop containing nucleotide triphosphate hydrolases"/>
    <property type="match status" value="2"/>
</dbReference>
<dbReference type="CDD" id="cd03221">
    <property type="entry name" value="ABCF_EF-3"/>
    <property type="match status" value="2"/>
</dbReference>
<dbReference type="InterPro" id="IPR051309">
    <property type="entry name" value="ABCF_ATPase"/>
</dbReference>
<dbReference type="PANTHER" id="PTHR42855">
    <property type="entry name" value="ABC TRANSPORTER ATP-BINDING SUBUNIT"/>
    <property type="match status" value="1"/>
</dbReference>
<feature type="region of interest" description="Disordered" evidence="4">
    <location>
        <begin position="510"/>
        <end position="535"/>
    </location>
</feature>
<dbReference type="InterPro" id="IPR003439">
    <property type="entry name" value="ABC_transporter-like_ATP-bd"/>
</dbReference>
<dbReference type="GO" id="GO:0003677">
    <property type="term" value="F:DNA binding"/>
    <property type="evidence" value="ECO:0007669"/>
    <property type="project" value="InterPro"/>
</dbReference>
<keyword evidence="7" id="KW-1185">Reference proteome</keyword>
<dbReference type="Pfam" id="PF00005">
    <property type="entry name" value="ABC_tran"/>
    <property type="match status" value="2"/>
</dbReference>
<organism evidence="6 7">
    <name type="scientific">Brachybacterium nesterenkovii</name>
    <dbReference type="NCBI Taxonomy" id="47847"/>
    <lineage>
        <taxon>Bacteria</taxon>
        <taxon>Bacillati</taxon>
        <taxon>Actinomycetota</taxon>
        <taxon>Actinomycetes</taxon>
        <taxon>Micrococcales</taxon>
        <taxon>Dermabacteraceae</taxon>
        <taxon>Brachybacterium</taxon>
    </lineage>
</organism>
<dbReference type="Gene3D" id="1.10.287.380">
    <property type="entry name" value="Valyl-tRNA synthetase, C-terminal domain"/>
    <property type="match status" value="1"/>
</dbReference>
<proteinExistence type="predicted"/>
<evidence type="ECO:0000256" key="2">
    <source>
        <dbReference type="ARBA" id="ARBA00022840"/>
    </source>
</evidence>
<keyword evidence="2" id="KW-0067">ATP-binding</keyword>
<dbReference type="Proteomes" id="UP000195981">
    <property type="component" value="Unassembled WGS sequence"/>
</dbReference>
<dbReference type="PROSITE" id="PS00211">
    <property type="entry name" value="ABC_TRANSPORTER_1"/>
    <property type="match status" value="1"/>
</dbReference>
<feature type="domain" description="ABC transporter" evidence="5">
    <location>
        <begin position="287"/>
        <end position="510"/>
    </location>
</feature>
<gene>
    <name evidence="6" type="ORF">FM110_12665</name>
</gene>
<feature type="coiled-coil region" evidence="3">
    <location>
        <begin position="537"/>
        <end position="564"/>
    </location>
</feature>
<evidence type="ECO:0000256" key="3">
    <source>
        <dbReference type="SAM" id="Coils"/>
    </source>
</evidence>
<dbReference type="InterPro" id="IPR027417">
    <property type="entry name" value="P-loop_NTPase"/>
</dbReference>
<keyword evidence="3" id="KW-0175">Coiled coil</keyword>
<dbReference type="SMART" id="SM00382">
    <property type="entry name" value="AAA"/>
    <property type="match status" value="2"/>
</dbReference>
<reference evidence="6 7" key="1">
    <citation type="submission" date="2017-02" db="EMBL/GenBank/DDBJ databases">
        <authorList>
            <person name="Peterson S.W."/>
        </authorList>
    </citation>
    <scope>NUCLEOTIDE SEQUENCE [LARGE SCALE GENOMIC DNA]</scope>
    <source>
        <strain evidence="6 7">CIP104813</strain>
    </source>
</reference>
<dbReference type="InterPro" id="IPR032781">
    <property type="entry name" value="ABC_tran_Xtn"/>
</dbReference>
<dbReference type="GO" id="GO:0016887">
    <property type="term" value="F:ATP hydrolysis activity"/>
    <property type="evidence" value="ECO:0007669"/>
    <property type="project" value="InterPro"/>
</dbReference>
<dbReference type="GO" id="GO:0005524">
    <property type="term" value="F:ATP binding"/>
    <property type="evidence" value="ECO:0007669"/>
    <property type="project" value="UniProtKB-KW"/>
</dbReference>
<dbReference type="PROSITE" id="PS50893">
    <property type="entry name" value="ABC_TRANSPORTER_2"/>
    <property type="match status" value="2"/>
</dbReference>
<dbReference type="RefSeq" id="WP_087105109.1">
    <property type="nucleotide sequence ID" value="NZ_FWFG01000109.1"/>
</dbReference>